<protein>
    <recommendedName>
        <fullName evidence="3">DUF2642 domain-containing protein</fullName>
    </recommendedName>
</protein>
<proteinExistence type="predicted"/>
<dbReference type="RefSeq" id="WP_205170838.1">
    <property type="nucleotide sequence ID" value="NZ_JAFBDZ010000002.1"/>
</dbReference>
<dbReference type="EMBL" id="JAFBDZ010000002">
    <property type="protein sequence ID" value="MBM7585267.1"/>
    <property type="molecule type" value="Genomic_DNA"/>
</dbReference>
<gene>
    <name evidence="1" type="ORF">JOC86_001809</name>
</gene>
<accession>A0ABS2NBP7</accession>
<dbReference type="Proteomes" id="UP001646157">
    <property type="component" value="Unassembled WGS sequence"/>
</dbReference>
<name>A0ABS2NBP7_9BACI</name>
<evidence type="ECO:0000313" key="1">
    <source>
        <dbReference type="EMBL" id="MBM7585267.1"/>
    </source>
</evidence>
<keyword evidence="2" id="KW-1185">Reference proteome</keyword>
<sequence>MKIYTQFIGEGVKIEISGKKVINGILIEVGNEILIVFNGEDYIYVPNGHIQTLHIIPKDDYSISEPTNMPVLEQDEELALRKILNSAKGVFLEIYVTGNQPLHGYITNVMNNYFSFYSPVYKTMLISLQHLKWIIPYSSNISPYKLSAENLPVNPISMSLARSFEVQIGKLSNKLIVFNLGKNEDLIGRIENIDNNIIEIITARGNSSYLNLQHIQTVHIP</sequence>
<evidence type="ECO:0008006" key="3">
    <source>
        <dbReference type="Google" id="ProtNLM"/>
    </source>
</evidence>
<organism evidence="1 2">
    <name type="scientific">Rossellomorea pakistanensis</name>
    <dbReference type="NCBI Taxonomy" id="992288"/>
    <lineage>
        <taxon>Bacteria</taxon>
        <taxon>Bacillati</taxon>
        <taxon>Bacillota</taxon>
        <taxon>Bacilli</taxon>
        <taxon>Bacillales</taxon>
        <taxon>Bacillaceae</taxon>
        <taxon>Rossellomorea</taxon>
    </lineage>
</organism>
<evidence type="ECO:0000313" key="2">
    <source>
        <dbReference type="Proteomes" id="UP001646157"/>
    </source>
</evidence>
<comment type="caution">
    <text evidence="1">The sequence shown here is derived from an EMBL/GenBank/DDBJ whole genome shotgun (WGS) entry which is preliminary data.</text>
</comment>
<reference evidence="1 2" key="1">
    <citation type="submission" date="2021-01" db="EMBL/GenBank/DDBJ databases">
        <title>Genomic Encyclopedia of Type Strains, Phase IV (KMG-IV): sequencing the most valuable type-strain genomes for metagenomic binning, comparative biology and taxonomic classification.</title>
        <authorList>
            <person name="Goeker M."/>
        </authorList>
    </citation>
    <scope>NUCLEOTIDE SEQUENCE [LARGE SCALE GENOMIC DNA]</scope>
    <source>
        <strain evidence="1 2">DSM 24834</strain>
    </source>
</reference>